<protein>
    <submittedName>
        <fullName evidence="1">Uncharacterized protein</fullName>
    </submittedName>
</protein>
<accession>A0A6I3L4F4</accession>
<reference evidence="1 2" key="1">
    <citation type="submission" date="2019-11" db="EMBL/GenBank/DDBJ databases">
        <title>Nocardia sp. nov. CT2-14 isolated from soil.</title>
        <authorList>
            <person name="Kanchanasin P."/>
            <person name="Tanasupawat S."/>
            <person name="Yuki M."/>
            <person name="Kudo T."/>
        </authorList>
    </citation>
    <scope>NUCLEOTIDE SEQUENCE [LARGE SCALE GENOMIC DNA]</scope>
    <source>
        <strain evidence="1 2">CT2-14</strain>
    </source>
</reference>
<name>A0A6I3L4F4_9NOCA</name>
<dbReference type="EMBL" id="WMBB01000016">
    <property type="protein sequence ID" value="MTE16727.1"/>
    <property type="molecule type" value="Genomic_DNA"/>
</dbReference>
<proteinExistence type="predicted"/>
<comment type="caution">
    <text evidence="1">The sequence shown here is derived from an EMBL/GenBank/DDBJ whole genome shotgun (WGS) entry which is preliminary data.</text>
</comment>
<dbReference type="RefSeq" id="WP_154791150.1">
    <property type="nucleotide sequence ID" value="NZ_WMBB01000016.1"/>
</dbReference>
<gene>
    <name evidence="1" type="ORF">GLP40_28725</name>
</gene>
<organism evidence="1 2">
    <name type="scientific">Nocardia aurantiaca</name>
    <dbReference type="NCBI Taxonomy" id="2675850"/>
    <lineage>
        <taxon>Bacteria</taxon>
        <taxon>Bacillati</taxon>
        <taxon>Actinomycetota</taxon>
        <taxon>Actinomycetes</taxon>
        <taxon>Mycobacteriales</taxon>
        <taxon>Nocardiaceae</taxon>
        <taxon>Nocardia</taxon>
    </lineage>
</organism>
<keyword evidence="2" id="KW-1185">Reference proteome</keyword>
<evidence type="ECO:0000313" key="1">
    <source>
        <dbReference type="EMBL" id="MTE16727.1"/>
    </source>
</evidence>
<dbReference type="AlphaFoldDB" id="A0A6I3L4F4"/>
<sequence length="57" mass="5816">MTDGKELRASGLDYVSIASATDGPLASQDSCPGSDTGHESWVCGALGGEHTRFESTG</sequence>
<evidence type="ECO:0000313" key="2">
    <source>
        <dbReference type="Proteomes" id="UP000432464"/>
    </source>
</evidence>
<dbReference type="Proteomes" id="UP000432464">
    <property type="component" value="Unassembled WGS sequence"/>
</dbReference>